<comment type="caution">
    <text evidence="1">The sequence shown here is derived from an EMBL/GenBank/DDBJ whole genome shotgun (WGS) entry which is preliminary data.</text>
</comment>
<dbReference type="RefSeq" id="XP_027619383.1">
    <property type="nucleotide sequence ID" value="XM_027763582.1"/>
</dbReference>
<dbReference type="AlphaFoldDB" id="A0A401H282"/>
<keyword evidence="2" id="KW-1185">Reference proteome</keyword>
<dbReference type="InParanoid" id="A0A401H282"/>
<dbReference type="GeneID" id="38785387"/>
<dbReference type="OrthoDB" id="3269807at2759"/>
<evidence type="ECO:0000313" key="1">
    <source>
        <dbReference type="EMBL" id="GBE88470.1"/>
    </source>
</evidence>
<dbReference type="Proteomes" id="UP000287166">
    <property type="component" value="Unassembled WGS sequence"/>
</dbReference>
<protein>
    <submittedName>
        <fullName evidence="1">Uncharacterized protein</fullName>
    </submittedName>
</protein>
<organism evidence="1 2">
    <name type="scientific">Sparassis crispa</name>
    <dbReference type="NCBI Taxonomy" id="139825"/>
    <lineage>
        <taxon>Eukaryota</taxon>
        <taxon>Fungi</taxon>
        <taxon>Dikarya</taxon>
        <taxon>Basidiomycota</taxon>
        <taxon>Agaricomycotina</taxon>
        <taxon>Agaricomycetes</taxon>
        <taxon>Polyporales</taxon>
        <taxon>Sparassidaceae</taxon>
        <taxon>Sparassis</taxon>
    </lineage>
</organism>
<sequence length="131" mass="14507">MAAETVPIAAPLFQAPTGAAIAVLKPYAFPEEDILLDANVLPDPPAVVKHMKVGWSEHIPLTALTNQACQTAYNRSQNGKDVLKFEHGIIKVGHAPLNASREWWLTLAEFIEAYPHLIRIIRLHYSHPQAI</sequence>
<name>A0A401H282_9APHY</name>
<evidence type="ECO:0000313" key="2">
    <source>
        <dbReference type="Proteomes" id="UP000287166"/>
    </source>
</evidence>
<reference evidence="1 2" key="1">
    <citation type="journal article" date="2018" name="Sci. Rep.">
        <title>Genome sequence of the cauliflower mushroom Sparassis crispa (Hanabiratake) and its association with beneficial usage.</title>
        <authorList>
            <person name="Kiyama R."/>
            <person name="Furutani Y."/>
            <person name="Kawaguchi K."/>
            <person name="Nakanishi T."/>
        </authorList>
    </citation>
    <scope>NUCLEOTIDE SEQUENCE [LARGE SCALE GENOMIC DNA]</scope>
</reference>
<gene>
    <name evidence="1" type="ORF">SCP_1302860</name>
</gene>
<accession>A0A401H282</accession>
<proteinExistence type="predicted"/>
<dbReference type="EMBL" id="BFAD01000013">
    <property type="protein sequence ID" value="GBE88470.1"/>
    <property type="molecule type" value="Genomic_DNA"/>
</dbReference>